<evidence type="ECO:0000256" key="2">
    <source>
        <dbReference type="ARBA" id="ARBA00008255"/>
    </source>
</evidence>
<feature type="transmembrane region" description="Helical" evidence="8">
    <location>
        <begin position="151"/>
        <end position="172"/>
    </location>
</feature>
<evidence type="ECO:0000256" key="4">
    <source>
        <dbReference type="ARBA" id="ARBA00022519"/>
    </source>
</evidence>
<evidence type="ECO:0000256" key="8">
    <source>
        <dbReference type="SAM" id="Phobius"/>
    </source>
</evidence>
<organism evidence="9 10">
    <name type="scientific">Falsiroseomonas bella</name>
    <dbReference type="NCBI Taxonomy" id="2184016"/>
    <lineage>
        <taxon>Bacteria</taxon>
        <taxon>Pseudomonadati</taxon>
        <taxon>Pseudomonadota</taxon>
        <taxon>Alphaproteobacteria</taxon>
        <taxon>Acetobacterales</taxon>
        <taxon>Roseomonadaceae</taxon>
        <taxon>Falsiroseomonas</taxon>
    </lineage>
</organism>
<evidence type="ECO:0000256" key="6">
    <source>
        <dbReference type="ARBA" id="ARBA00022989"/>
    </source>
</evidence>
<protein>
    <recommendedName>
        <fullName evidence="11">DUF697 domain-containing protein</fullName>
    </recommendedName>
</protein>
<keyword evidence="6 8" id="KW-1133">Transmembrane helix</keyword>
<keyword evidence="3" id="KW-1003">Cell membrane</keyword>
<evidence type="ECO:0000313" key="9">
    <source>
        <dbReference type="EMBL" id="PWS34895.1"/>
    </source>
</evidence>
<evidence type="ECO:0000256" key="1">
    <source>
        <dbReference type="ARBA" id="ARBA00004429"/>
    </source>
</evidence>
<sequence>MARAARASRISAWMRCWPNSSGISSDALRRRARPPAAWLRAGRGRCCGALRLCAGRIRGLGPPKGGPQERLPIMSDTPPRRPRILTEADDAPAQRLDFGWEQAVAPVAKPRASRRWSALGLAAAGLAVLLVGLSVLDVANFVTDQFARADWLGWVTLAVALLGFGLIAWAVLRELRGLWALEAVDAARAAFARNDYVAARAATLAWAARVPAASPSVNALRGANDLDSLRALLEAGPLAELDRATTAAGRVAAAQAVGATVVMPTPALDAVFFVWRGFRLVREVAAIHGLRPGIAGTFGLLRRALFEAGAVAAADVAIDAATQFVATHPLVKTAIGESGKGAVAARRMILLARAAARACRILPSS</sequence>
<dbReference type="EMBL" id="QGNA01000005">
    <property type="protein sequence ID" value="PWS34895.1"/>
    <property type="molecule type" value="Genomic_DNA"/>
</dbReference>
<evidence type="ECO:0008006" key="11">
    <source>
        <dbReference type="Google" id="ProtNLM"/>
    </source>
</evidence>
<evidence type="ECO:0000256" key="5">
    <source>
        <dbReference type="ARBA" id="ARBA00022692"/>
    </source>
</evidence>
<keyword evidence="7 8" id="KW-0472">Membrane</keyword>
<name>A0A317F818_9PROT</name>
<dbReference type="GO" id="GO:0005886">
    <property type="term" value="C:plasma membrane"/>
    <property type="evidence" value="ECO:0007669"/>
    <property type="project" value="UniProtKB-SubCell"/>
</dbReference>
<reference evidence="10" key="1">
    <citation type="submission" date="2018-05" db="EMBL/GenBank/DDBJ databases">
        <authorList>
            <person name="Du Z."/>
            <person name="Wang X."/>
        </authorList>
    </citation>
    <scope>NUCLEOTIDE SEQUENCE [LARGE SCALE GENOMIC DNA]</scope>
    <source>
        <strain evidence="10">CQN31</strain>
    </source>
</reference>
<dbReference type="Pfam" id="PF05128">
    <property type="entry name" value="DUF697"/>
    <property type="match status" value="1"/>
</dbReference>
<gene>
    <name evidence="9" type="ORF">DFH01_21330</name>
</gene>
<dbReference type="InterPro" id="IPR021147">
    <property type="entry name" value="DUF697"/>
</dbReference>
<dbReference type="Proteomes" id="UP000245765">
    <property type="component" value="Unassembled WGS sequence"/>
</dbReference>
<dbReference type="AlphaFoldDB" id="A0A317F818"/>
<evidence type="ECO:0000256" key="7">
    <source>
        <dbReference type="ARBA" id="ARBA00023136"/>
    </source>
</evidence>
<accession>A0A317F818</accession>
<comment type="subcellular location">
    <subcellularLocation>
        <location evidence="1">Cell inner membrane</location>
        <topology evidence="1">Multi-pass membrane protein</topology>
    </subcellularLocation>
</comment>
<comment type="caution">
    <text evidence="9">The sequence shown here is derived from an EMBL/GenBank/DDBJ whole genome shotgun (WGS) entry which is preliminary data.</text>
</comment>
<keyword evidence="5 8" id="KW-0812">Transmembrane</keyword>
<comment type="similarity">
    <text evidence="2">Belongs to the UPF0283 family.</text>
</comment>
<dbReference type="PANTHER" id="PTHR39342:SF1">
    <property type="entry name" value="UPF0283 MEMBRANE PROTEIN YCJF"/>
    <property type="match status" value="1"/>
</dbReference>
<dbReference type="PANTHER" id="PTHR39342">
    <property type="entry name" value="UPF0283 MEMBRANE PROTEIN YCJF"/>
    <property type="match status" value="1"/>
</dbReference>
<feature type="transmembrane region" description="Helical" evidence="8">
    <location>
        <begin position="118"/>
        <end position="139"/>
    </location>
</feature>
<evidence type="ECO:0000313" key="10">
    <source>
        <dbReference type="Proteomes" id="UP000245765"/>
    </source>
</evidence>
<evidence type="ECO:0000256" key="3">
    <source>
        <dbReference type="ARBA" id="ARBA00022475"/>
    </source>
</evidence>
<proteinExistence type="inferred from homology"/>
<keyword evidence="10" id="KW-1185">Reference proteome</keyword>
<dbReference type="InterPro" id="IPR006507">
    <property type="entry name" value="UPF0283"/>
</dbReference>
<keyword evidence="4" id="KW-0997">Cell inner membrane</keyword>